<dbReference type="AlphaFoldDB" id="A0A937F4X8"/>
<proteinExistence type="predicted"/>
<reference evidence="3" key="1">
    <citation type="submission" date="2021-01" db="EMBL/GenBank/DDBJ databases">
        <title>Fulvivirga kasyanovii gen. nov., sp nov., a novel member of the phylum Bacteroidetes isolated from seawater in a mussel farm.</title>
        <authorList>
            <person name="Zhao L.-H."/>
            <person name="Wang Z.-J."/>
        </authorList>
    </citation>
    <scope>NUCLEOTIDE SEQUENCE</scope>
    <source>
        <strain evidence="3">2943</strain>
    </source>
</reference>
<keyword evidence="4" id="KW-1185">Reference proteome</keyword>
<dbReference type="EMBL" id="JAESIY010000001">
    <property type="protein sequence ID" value="MBL3655081.1"/>
    <property type="molecule type" value="Genomic_DNA"/>
</dbReference>
<sequence>MIELVNSYVDWIKKGISLREVGDGWHEMITPFLNHKNDMIEIYLRKESDGSISISDAGVTLSELKLSGIDIDRSEKRAKELDIILRSFGILRTENNELIAKTTTKNFPQVKHRVIQAILSIDDLFVLAKPKVESFFIEDVITFFELRDVIYVRDTTFIGKSGFSHKFDFTLPKIKQRKEVAIKAINTPRKDRIESVMWMLEDTRLVRPETEGLLILNDENEISSEVQRALEEYNIKYFEWSKREDNIPNLVA</sequence>
<dbReference type="RefSeq" id="WP_202242238.1">
    <property type="nucleotide sequence ID" value="NZ_JAESIY010000001.1"/>
</dbReference>
<protein>
    <submittedName>
        <fullName evidence="3">DUF1828 domain-containing protein</fullName>
    </submittedName>
</protein>
<feature type="domain" description="DUF1828" evidence="1">
    <location>
        <begin position="30"/>
        <end position="121"/>
    </location>
</feature>
<accession>A0A937F4X8</accession>
<dbReference type="InterPro" id="IPR014961">
    <property type="entry name" value="DUF1829"/>
</dbReference>
<evidence type="ECO:0000313" key="4">
    <source>
        <dbReference type="Proteomes" id="UP000659388"/>
    </source>
</evidence>
<name>A0A937F4X8_9BACT</name>
<feature type="domain" description="DUF1829" evidence="2">
    <location>
        <begin position="159"/>
        <end position="243"/>
    </location>
</feature>
<evidence type="ECO:0000259" key="2">
    <source>
        <dbReference type="Pfam" id="PF08862"/>
    </source>
</evidence>
<organism evidence="3 4">
    <name type="scientific">Fulvivirga sediminis</name>
    <dbReference type="NCBI Taxonomy" id="2803949"/>
    <lineage>
        <taxon>Bacteria</taxon>
        <taxon>Pseudomonadati</taxon>
        <taxon>Bacteroidota</taxon>
        <taxon>Cytophagia</taxon>
        <taxon>Cytophagales</taxon>
        <taxon>Fulvivirgaceae</taxon>
        <taxon>Fulvivirga</taxon>
    </lineage>
</organism>
<evidence type="ECO:0000313" key="3">
    <source>
        <dbReference type="EMBL" id="MBL3655081.1"/>
    </source>
</evidence>
<dbReference type="Pfam" id="PF08862">
    <property type="entry name" value="DUF1829"/>
    <property type="match status" value="1"/>
</dbReference>
<evidence type="ECO:0000259" key="1">
    <source>
        <dbReference type="Pfam" id="PF08861"/>
    </source>
</evidence>
<dbReference type="InterPro" id="IPR014960">
    <property type="entry name" value="DUF1828"/>
</dbReference>
<dbReference type="Pfam" id="PF08861">
    <property type="entry name" value="DUF1828"/>
    <property type="match status" value="1"/>
</dbReference>
<comment type="caution">
    <text evidence="3">The sequence shown here is derived from an EMBL/GenBank/DDBJ whole genome shotgun (WGS) entry which is preliminary data.</text>
</comment>
<dbReference type="Proteomes" id="UP000659388">
    <property type="component" value="Unassembled WGS sequence"/>
</dbReference>
<gene>
    <name evidence="3" type="ORF">JL102_02995</name>
</gene>